<dbReference type="InterPro" id="IPR029442">
    <property type="entry name" value="GyrI-like"/>
</dbReference>
<keyword evidence="3" id="KW-1185">Reference proteome</keyword>
<dbReference type="Proteomes" id="UP000321578">
    <property type="component" value="Unassembled WGS sequence"/>
</dbReference>
<protein>
    <submittedName>
        <fullName evidence="2">GyrI-like domain-containing protein</fullName>
    </submittedName>
</protein>
<dbReference type="InterPro" id="IPR010499">
    <property type="entry name" value="AraC_E-bd"/>
</dbReference>
<name>A0A5C6ZGC1_9FLAO</name>
<evidence type="ECO:0000313" key="3">
    <source>
        <dbReference type="Proteomes" id="UP000321578"/>
    </source>
</evidence>
<dbReference type="Gene3D" id="3.20.80.10">
    <property type="entry name" value="Regulatory factor, effector binding domain"/>
    <property type="match status" value="1"/>
</dbReference>
<dbReference type="RefSeq" id="WP_147087059.1">
    <property type="nucleotide sequence ID" value="NZ_VORO01000015.1"/>
</dbReference>
<feature type="domain" description="AraC effector-binding" evidence="1">
    <location>
        <begin position="82"/>
        <end position="239"/>
    </location>
</feature>
<reference evidence="2 3" key="1">
    <citation type="submission" date="2019-08" db="EMBL/GenBank/DDBJ databases">
        <title>Genomes of Subsaximicrobium wynnwilliamsii strains.</title>
        <authorList>
            <person name="Bowman J.P."/>
        </authorList>
    </citation>
    <scope>NUCLEOTIDE SEQUENCE [LARGE SCALE GENOMIC DNA]</scope>
    <source>
        <strain evidence="2 3">2-80-2</strain>
    </source>
</reference>
<sequence>MHQVETGELVQNLNFDGIDYDFHWALSRIDDSTTQVNIGIKDRENSLKNKVNILVNDTDFEKKVKPTISDFIMVLNTHLENFEVKIEGESTSPSTYCAYIPVTTKQFLKAKGMMENYGILSTFLIANGVVLNGKPIVEVRSWDTETDSISYNFCYPIVKKEGLPSHPTLRYKEIKGGKAIKAIYNGNYITSDRAWYALIDYAKKKNIQLKHTPIEVFNNNPNMGGNELTWKAEIYMPIKNKTP</sequence>
<proteinExistence type="predicted"/>
<dbReference type="SUPFAM" id="SSF55136">
    <property type="entry name" value="Probable bacterial effector-binding domain"/>
    <property type="match status" value="1"/>
</dbReference>
<comment type="caution">
    <text evidence="2">The sequence shown here is derived from an EMBL/GenBank/DDBJ whole genome shotgun (WGS) entry which is preliminary data.</text>
</comment>
<evidence type="ECO:0000313" key="2">
    <source>
        <dbReference type="EMBL" id="TXD88257.1"/>
    </source>
</evidence>
<accession>A0A5C6ZGC1</accession>
<dbReference type="Pfam" id="PF06445">
    <property type="entry name" value="GyrI-like"/>
    <property type="match status" value="1"/>
</dbReference>
<dbReference type="InterPro" id="IPR011256">
    <property type="entry name" value="Reg_factor_effector_dom_sf"/>
</dbReference>
<organism evidence="2 3">
    <name type="scientific">Subsaximicrobium wynnwilliamsii</name>
    <dbReference type="NCBI Taxonomy" id="291179"/>
    <lineage>
        <taxon>Bacteria</taxon>
        <taxon>Pseudomonadati</taxon>
        <taxon>Bacteroidota</taxon>
        <taxon>Flavobacteriia</taxon>
        <taxon>Flavobacteriales</taxon>
        <taxon>Flavobacteriaceae</taxon>
        <taxon>Subsaximicrobium</taxon>
    </lineage>
</organism>
<evidence type="ECO:0000259" key="1">
    <source>
        <dbReference type="SMART" id="SM00871"/>
    </source>
</evidence>
<gene>
    <name evidence="2" type="ORF">ESY86_13180</name>
</gene>
<dbReference type="EMBL" id="VORO01000015">
    <property type="protein sequence ID" value="TXD88257.1"/>
    <property type="molecule type" value="Genomic_DNA"/>
</dbReference>
<dbReference type="AlphaFoldDB" id="A0A5C6ZGC1"/>
<dbReference type="SMART" id="SM00871">
    <property type="entry name" value="AraC_E_bind"/>
    <property type="match status" value="1"/>
</dbReference>